<evidence type="ECO:0000256" key="1">
    <source>
        <dbReference type="SAM" id="MobiDB-lite"/>
    </source>
</evidence>
<accession>A0A2P4R056</accession>
<proteinExistence type="predicted"/>
<comment type="caution">
    <text evidence="2">The sequence shown here is derived from an EMBL/GenBank/DDBJ whole genome shotgun (WGS) entry which is preliminary data.</text>
</comment>
<organism evidence="2 3">
    <name type="scientific">Rhizophagus irregularis (strain DAOM 181602 / DAOM 197198 / MUCL 43194)</name>
    <name type="common">Arbuscular mycorrhizal fungus</name>
    <name type="synonym">Glomus intraradices</name>
    <dbReference type="NCBI Taxonomy" id="747089"/>
    <lineage>
        <taxon>Eukaryota</taxon>
        <taxon>Fungi</taxon>
        <taxon>Fungi incertae sedis</taxon>
        <taxon>Mucoromycota</taxon>
        <taxon>Glomeromycotina</taxon>
        <taxon>Glomeromycetes</taxon>
        <taxon>Glomerales</taxon>
        <taxon>Glomeraceae</taxon>
        <taxon>Rhizophagus</taxon>
    </lineage>
</organism>
<keyword evidence="3" id="KW-1185">Reference proteome</keyword>
<gene>
    <name evidence="2" type="ORF">GLOIN_2v1490846</name>
</gene>
<dbReference type="Proteomes" id="UP000018888">
    <property type="component" value="Unassembled WGS sequence"/>
</dbReference>
<evidence type="ECO:0000313" key="2">
    <source>
        <dbReference type="EMBL" id="POG83269.1"/>
    </source>
</evidence>
<sequence length="189" mass="21950">MRQIFRRPFFMASTRKLYLVLLQSQEPLKPLVYLTCKHIVHYECIINSRKLFPICPSTDMELEEEMEIDNDDMVTDAQESSTTQKKCTRKSTTEKSFSKKKKTTNKDDVSTMLKKLIKELLTNIPDTGKILEEMNVSDASSNTRTPSRMNFLCLSNMIEQAEKKMKMQRGMSSIDILPLNKLYICDTRS</sequence>
<dbReference type="SUPFAM" id="SSF57850">
    <property type="entry name" value="RING/U-box"/>
    <property type="match status" value="1"/>
</dbReference>
<reference evidence="2 3" key="2">
    <citation type="journal article" date="2018" name="New Phytol.">
        <title>High intraspecific genome diversity in the model arbuscular mycorrhizal symbiont Rhizophagus irregularis.</title>
        <authorList>
            <person name="Chen E.C.H."/>
            <person name="Morin E."/>
            <person name="Beaudet D."/>
            <person name="Noel J."/>
            <person name="Yildirir G."/>
            <person name="Ndikumana S."/>
            <person name="Charron P."/>
            <person name="St-Onge C."/>
            <person name="Giorgi J."/>
            <person name="Kruger M."/>
            <person name="Marton T."/>
            <person name="Ropars J."/>
            <person name="Grigoriev I.V."/>
            <person name="Hainaut M."/>
            <person name="Henrissat B."/>
            <person name="Roux C."/>
            <person name="Martin F."/>
            <person name="Corradi N."/>
        </authorList>
    </citation>
    <scope>NUCLEOTIDE SEQUENCE [LARGE SCALE GENOMIC DNA]</scope>
    <source>
        <strain evidence="2 3">DAOM 197198</strain>
    </source>
</reference>
<dbReference type="AlphaFoldDB" id="A0A2P4R056"/>
<protein>
    <submittedName>
        <fullName evidence="2">Uncharacterized protein</fullName>
    </submittedName>
</protein>
<name>A0A2P4R056_RHIID</name>
<evidence type="ECO:0000313" key="3">
    <source>
        <dbReference type="Proteomes" id="UP000018888"/>
    </source>
</evidence>
<feature type="region of interest" description="Disordered" evidence="1">
    <location>
        <begin position="74"/>
        <end position="104"/>
    </location>
</feature>
<dbReference type="EMBL" id="AUPC02000001">
    <property type="protein sequence ID" value="POG83269.1"/>
    <property type="molecule type" value="Genomic_DNA"/>
</dbReference>
<reference evidence="2 3" key="1">
    <citation type="journal article" date="2013" name="Proc. Natl. Acad. Sci. U.S.A.">
        <title>Genome of an arbuscular mycorrhizal fungus provides insight into the oldest plant symbiosis.</title>
        <authorList>
            <person name="Tisserant E."/>
            <person name="Malbreil M."/>
            <person name="Kuo A."/>
            <person name="Kohler A."/>
            <person name="Symeonidi A."/>
            <person name="Balestrini R."/>
            <person name="Charron P."/>
            <person name="Duensing N."/>
            <person name="Frei Dit Frey N."/>
            <person name="Gianinazzi-Pearson V."/>
            <person name="Gilbert L.B."/>
            <person name="Handa Y."/>
            <person name="Herr J.R."/>
            <person name="Hijri M."/>
            <person name="Koul R."/>
            <person name="Kawaguchi M."/>
            <person name="Krajinski F."/>
            <person name="Lammers P.J."/>
            <person name="Masclaux F.G."/>
            <person name="Murat C."/>
            <person name="Morin E."/>
            <person name="Ndikumana S."/>
            <person name="Pagni M."/>
            <person name="Petitpierre D."/>
            <person name="Requena N."/>
            <person name="Rosikiewicz P."/>
            <person name="Riley R."/>
            <person name="Saito K."/>
            <person name="San Clemente H."/>
            <person name="Shapiro H."/>
            <person name="van Tuinen D."/>
            <person name="Becard G."/>
            <person name="Bonfante P."/>
            <person name="Paszkowski U."/>
            <person name="Shachar-Hill Y.Y."/>
            <person name="Tuskan G.A."/>
            <person name="Young P.W."/>
            <person name="Sanders I.R."/>
            <person name="Henrissat B."/>
            <person name="Rensing S.A."/>
            <person name="Grigoriev I.V."/>
            <person name="Corradi N."/>
            <person name="Roux C."/>
            <person name="Martin F."/>
        </authorList>
    </citation>
    <scope>NUCLEOTIDE SEQUENCE [LARGE SCALE GENOMIC DNA]</scope>
    <source>
        <strain evidence="2 3">DAOM 197198</strain>
    </source>
</reference>